<keyword evidence="2 4" id="KW-0472">Membrane</keyword>
<evidence type="ECO:0000259" key="7">
    <source>
        <dbReference type="Pfam" id="PF07715"/>
    </source>
</evidence>
<dbReference type="EMBL" id="CP026604">
    <property type="protein sequence ID" value="AWB65291.1"/>
    <property type="molecule type" value="Genomic_DNA"/>
</dbReference>
<feature type="chain" id="PRO_5015565155" evidence="5">
    <location>
        <begin position="29"/>
        <end position="1182"/>
    </location>
</feature>
<dbReference type="RefSeq" id="WP_108601368.1">
    <property type="nucleotide sequence ID" value="NZ_CP026604.1"/>
</dbReference>
<dbReference type="AlphaFoldDB" id="A0A2S0VM53"/>
<dbReference type="Gene3D" id="2.40.170.20">
    <property type="entry name" value="TonB-dependent receptor, beta-barrel domain"/>
    <property type="match status" value="2"/>
</dbReference>
<dbReference type="InterPro" id="IPR037066">
    <property type="entry name" value="Plug_dom_sf"/>
</dbReference>
<dbReference type="Proteomes" id="UP000244441">
    <property type="component" value="Chromosome"/>
</dbReference>
<dbReference type="OrthoDB" id="8727862at2"/>
<comment type="similarity">
    <text evidence="4">Belongs to the TonB-dependent receptor family.</text>
</comment>
<evidence type="ECO:0000313" key="9">
    <source>
        <dbReference type="Proteomes" id="UP000244441"/>
    </source>
</evidence>
<dbReference type="Gene3D" id="2.170.130.10">
    <property type="entry name" value="TonB-dependent receptor, plug domain"/>
    <property type="match status" value="1"/>
</dbReference>
<accession>A0A2S0VM53</accession>
<dbReference type="PANTHER" id="PTHR40980:SF3">
    <property type="entry name" value="TONB-DEPENDENT RECEPTOR-LIKE BETA-BARREL DOMAIN-CONTAINING PROTEIN"/>
    <property type="match status" value="1"/>
</dbReference>
<feature type="domain" description="TonB-dependent receptor plug" evidence="7">
    <location>
        <begin position="59"/>
        <end position="161"/>
    </location>
</feature>
<feature type="signal peptide" evidence="5">
    <location>
        <begin position="1"/>
        <end position="28"/>
    </location>
</feature>
<keyword evidence="3" id="KW-0998">Cell outer membrane</keyword>
<protein>
    <submittedName>
        <fullName evidence="8">TonB-dependent receptor</fullName>
    </submittedName>
</protein>
<keyword evidence="8" id="KW-0675">Receptor</keyword>
<organism evidence="8 9">
    <name type="scientific">Saccharobesus litoralis</name>
    <dbReference type="NCBI Taxonomy" id="2172099"/>
    <lineage>
        <taxon>Bacteria</taxon>
        <taxon>Pseudomonadati</taxon>
        <taxon>Pseudomonadota</taxon>
        <taxon>Gammaproteobacteria</taxon>
        <taxon>Alteromonadales</taxon>
        <taxon>Alteromonadaceae</taxon>
        <taxon>Saccharobesus</taxon>
    </lineage>
</organism>
<dbReference type="Pfam" id="PF00593">
    <property type="entry name" value="TonB_dep_Rec_b-barrel"/>
    <property type="match status" value="1"/>
</dbReference>
<dbReference type="KEGG" id="cate:C2869_02000"/>
<feature type="domain" description="TonB-dependent receptor-like beta-barrel" evidence="6">
    <location>
        <begin position="798"/>
        <end position="1116"/>
    </location>
</feature>
<reference evidence="8 9" key="1">
    <citation type="submission" date="2018-01" db="EMBL/GenBank/DDBJ databases">
        <title>Genome sequence of a Cantenovulum-like bacteria.</title>
        <authorList>
            <person name="Tan W.R."/>
            <person name="Lau N.-S."/>
            <person name="Go F."/>
            <person name="Amirul A.-A.A."/>
        </authorList>
    </citation>
    <scope>NUCLEOTIDE SEQUENCE [LARGE SCALE GENOMIC DNA]</scope>
    <source>
        <strain evidence="8 9">CCB-QB4</strain>
    </source>
</reference>
<comment type="subcellular location">
    <subcellularLocation>
        <location evidence="1 4">Cell outer membrane</location>
    </subcellularLocation>
</comment>
<evidence type="ECO:0000256" key="1">
    <source>
        <dbReference type="ARBA" id="ARBA00004442"/>
    </source>
</evidence>
<evidence type="ECO:0000259" key="6">
    <source>
        <dbReference type="Pfam" id="PF00593"/>
    </source>
</evidence>
<dbReference type="SUPFAM" id="SSF56935">
    <property type="entry name" value="Porins"/>
    <property type="match status" value="1"/>
</dbReference>
<dbReference type="GO" id="GO:0009279">
    <property type="term" value="C:cell outer membrane"/>
    <property type="evidence" value="ECO:0007669"/>
    <property type="project" value="UniProtKB-SubCell"/>
</dbReference>
<evidence type="ECO:0000256" key="3">
    <source>
        <dbReference type="ARBA" id="ARBA00023237"/>
    </source>
</evidence>
<evidence type="ECO:0000256" key="4">
    <source>
        <dbReference type="RuleBase" id="RU003357"/>
    </source>
</evidence>
<gene>
    <name evidence="8" type="ORF">C2869_02000</name>
</gene>
<dbReference type="Pfam" id="PF07715">
    <property type="entry name" value="Plug"/>
    <property type="match status" value="1"/>
</dbReference>
<keyword evidence="5" id="KW-0732">Signal</keyword>
<keyword evidence="4" id="KW-0798">TonB box</keyword>
<sequence length="1182" mass="131602">MSSTKAQFKLSALSLAIAASSISYIAQAAEQQTEQKDDEAEVIEVTGYRGSVLKSIFDKRNSSTIVDAIYAEDIGKNSDQNIADALSRVTGVSVQSEDGEGTQISVRGASSAFNNISVNGVSLTSSGADQGVDLSSFSSDILSSIKVYKTSSADQDEGSLGANVVLSTPKPLSLKQDRKQLTLQSRYSDYSDRYDYKLSGTFSHKLFDETLGVLFTVSKETQSVRRDEVSADNFKPYDVVKVRAQGARDTEGNIITDETNALIRRNIAYSLHQNKRDRFTVNSAIQFRPSDSTDIKLDLSYSDQDLINDNHFIRHVTPDIFDADGNGVNDRDNNLDDPQYDWWTLDTHTNTLIKALNRNAAGNFGRSQGGDERENLVGTLSLQQYITDDLKMDLKLGYSRTEMNSLPSTNIRTASWATTPLDATRNTPLDKIQPTGYDCSTGDCQMVVATSPFIATPIGTPKEGNQSAGFNPLDPYASHLTAYDEIFRSDLDTNKSVFLDFDWTIDNFNITDIEFGAKWSERYKTSVRETEIFEGAKITVFGPDGEPIQGASVSDIRIADIIDDRPLGVDDFMGDLVASSPQYSNDFLNGWGLISAEKTLRQVKSIDDLSQNKDIPLENGTYQDNYSLYGKVNFEFFDSRLSGNVGIRYVHTETSTPLGQGRIQYYDQDKVYTPHELIQAGLFDASLENKAEFDSNGNIVNGGRCTDLTRGGANNNREIRLDGTYVLKEGQTFTTRDGVTLEEGALVPSQYSIDGSQKCYDYFLSHHFINTAGSWSDPQVADPFLAVPVGRHGRNQWDHFRHADQSTLGAFDRDLRVFTATGTNTEDFYLPSLNLNYALTPDTIVRFAASRTMARPRFNEVLAGFTLNERIWNAESTLVAGNPSLHSLTSDNLDLSYEWYFNKTSQLSVALFSKDIKNKTERVSEDYYYTDVRHQHDLTTLSLKDIVLPEDNTKDALNSNCMPDRVPVTQFKEALSVGCKPIIVTTYRNREDSSIKGLEFTYRHDFSFLPGDLSGLGTNINYTYSKSKTSGVQLDSGTYLPPSAELYTPKHTVNTALYWEKYGHSLRFTHRYNSIQLQSRGLAGGSLWEDARGQLDFAANYKLNKNISISLQGINLTKEPIRTFYTSTGMDLGQVVQDEDGNDVPVLLVEGNPMDDSSVTRSREVRKYSTGRLVRLGVTVRF</sequence>
<dbReference type="InterPro" id="IPR036942">
    <property type="entry name" value="Beta-barrel_TonB_sf"/>
</dbReference>
<evidence type="ECO:0000256" key="5">
    <source>
        <dbReference type="SAM" id="SignalP"/>
    </source>
</evidence>
<name>A0A2S0VM53_9ALTE</name>
<dbReference type="InterPro" id="IPR012910">
    <property type="entry name" value="Plug_dom"/>
</dbReference>
<dbReference type="InterPro" id="IPR000531">
    <property type="entry name" value="Beta-barrel_TonB"/>
</dbReference>
<keyword evidence="9" id="KW-1185">Reference proteome</keyword>
<dbReference type="PANTHER" id="PTHR40980">
    <property type="entry name" value="PLUG DOMAIN-CONTAINING PROTEIN"/>
    <property type="match status" value="1"/>
</dbReference>
<evidence type="ECO:0000256" key="2">
    <source>
        <dbReference type="ARBA" id="ARBA00023136"/>
    </source>
</evidence>
<evidence type="ECO:0000313" key="8">
    <source>
        <dbReference type="EMBL" id="AWB65291.1"/>
    </source>
</evidence>
<proteinExistence type="inferred from homology"/>